<accession>X1AJT4</accession>
<comment type="caution">
    <text evidence="1">The sequence shown here is derived from an EMBL/GenBank/DDBJ whole genome shotgun (WGS) entry which is preliminary data.</text>
</comment>
<dbReference type="EMBL" id="BART01000480">
    <property type="protein sequence ID" value="GAG72808.1"/>
    <property type="molecule type" value="Genomic_DNA"/>
</dbReference>
<dbReference type="AlphaFoldDB" id="X1AJT4"/>
<gene>
    <name evidence="1" type="ORF">S01H4_02257</name>
</gene>
<sequence>MPKSKAIKPVLKNPQVQKLIAGAGASIVDEILDNRYINAAEGALVGSAVGGVPGAIGGGLAGWFLADQNTVLPVDMIAIPAYQASMIQGSPAFQIYMRAGETLVPTGGNVADMTENMNIKAVSPSMEVKKRKPSKWNRYVKQKKNKIYTRDGKLDFKKMAKAFKKGGK</sequence>
<proteinExistence type="predicted"/>
<evidence type="ECO:0000313" key="1">
    <source>
        <dbReference type="EMBL" id="GAG72808.1"/>
    </source>
</evidence>
<name>X1AJT4_9ZZZZ</name>
<organism evidence="1">
    <name type="scientific">marine sediment metagenome</name>
    <dbReference type="NCBI Taxonomy" id="412755"/>
    <lineage>
        <taxon>unclassified sequences</taxon>
        <taxon>metagenomes</taxon>
        <taxon>ecological metagenomes</taxon>
    </lineage>
</organism>
<reference evidence="1" key="1">
    <citation type="journal article" date="2014" name="Front. Microbiol.">
        <title>High frequency of phylogenetically diverse reductive dehalogenase-homologous genes in deep subseafloor sedimentary metagenomes.</title>
        <authorList>
            <person name="Kawai M."/>
            <person name="Futagami T."/>
            <person name="Toyoda A."/>
            <person name="Takaki Y."/>
            <person name="Nishi S."/>
            <person name="Hori S."/>
            <person name="Arai W."/>
            <person name="Tsubouchi T."/>
            <person name="Morono Y."/>
            <person name="Uchiyama I."/>
            <person name="Ito T."/>
            <person name="Fujiyama A."/>
            <person name="Inagaki F."/>
            <person name="Takami H."/>
        </authorList>
    </citation>
    <scope>NUCLEOTIDE SEQUENCE</scope>
    <source>
        <strain evidence="1">Expedition CK06-06</strain>
    </source>
</reference>
<protein>
    <submittedName>
        <fullName evidence="1">Uncharacterized protein</fullName>
    </submittedName>
</protein>